<accession>F4MN28</accession>
<organism evidence="1">
    <name type="scientific">uncultured Flavobacteriia bacterium</name>
    <dbReference type="NCBI Taxonomy" id="212695"/>
    <lineage>
        <taxon>Bacteria</taxon>
        <taxon>Pseudomonadati</taxon>
        <taxon>Bacteroidota</taxon>
        <taxon>Flavobacteriia</taxon>
        <taxon>environmental samples</taxon>
    </lineage>
</organism>
<reference evidence="1" key="1">
    <citation type="submission" date="2010-05" db="EMBL/GenBank/DDBJ databases">
        <authorList>
            <person name="Genoscope - CEA"/>
        </authorList>
    </citation>
    <scope>NUCLEOTIDE SEQUENCE</scope>
</reference>
<gene>
    <name evidence="1" type="ORF">S18_873_0035</name>
</gene>
<name>F4MN28_9BACT</name>
<dbReference type="AlphaFoldDB" id="F4MN28"/>
<reference evidence="1" key="2">
    <citation type="journal article" date="2012" name="Environ. Microbiol.">
        <title>Genomic content of uncultured Bacteroidetes from contrasting oceanic provinces in the North Atlantic Ocean.</title>
        <authorList>
            <person name="Gomez-Pereira P.R."/>
            <person name="Schuler M."/>
            <person name="Fuchs B.M."/>
            <person name="Bennke C."/>
            <person name="Teeling H."/>
            <person name="Waldmann J."/>
            <person name="Richter M."/>
            <person name="Barbe V."/>
            <person name="Bataille E."/>
            <person name="Glockner F.O."/>
            <person name="Amann R."/>
        </authorList>
    </citation>
    <scope>NUCLEOTIDE SEQUENCE</scope>
</reference>
<proteinExistence type="predicted"/>
<sequence length="80" mass="9336">MKFKDYYTLKSNTKKAKLKYAISLADRLINYPDKSSIKTDLSQIWKLSGLSENEFNVLFIKTKGVDILKYCRDKDTDCKC</sequence>
<dbReference type="EMBL" id="FQ032826">
    <property type="protein sequence ID" value="CBL87541.1"/>
    <property type="molecule type" value="Genomic_DNA"/>
</dbReference>
<evidence type="ECO:0000313" key="1">
    <source>
        <dbReference type="EMBL" id="CBL87541.1"/>
    </source>
</evidence>
<protein>
    <submittedName>
        <fullName evidence="1">Uncharacterized protein</fullName>
    </submittedName>
</protein>